<reference evidence="1 2" key="1">
    <citation type="submission" date="2018-04" db="EMBL/GenBank/DDBJ databases">
        <title>Novel Campyloabacter and Helicobacter Species and Strains.</title>
        <authorList>
            <person name="Mannion A.J."/>
            <person name="Shen Z."/>
            <person name="Fox J.G."/>
        </authorList>
    </citation>
    <scope>NUCLEOTIDE SEQUENCE [LARGE SCALE GENOMIC DNA]</scope>
    <source>
        <strain evidence="1 2">ATCC 700242</strain>
    </source>
</reference>
<dbReference type="EMBL" id="NXLU01000003">
    <property type="protein sequence ID" value="RDU69204.1"/>
    <property type="molecule type" value="Genomic_DNA"/>
</dbReference>
<name>A0A3D8IX67_9HELI</name>
<organism evidence="1 2">
    <name type="scientific">Helicobacter cholecystus</name>
    <dbReference type="NCBI Taxonomy" id="45498"/>
    <lineage>
        <taxon>Bacteria</taxon>
        <taxon>Pseudomonadati</taxon>
        <taxon>Campylobacterota</taxon>
        <taxon>Epsilonproteobacteria</taxon>
        <taxon>Campylobacterales</taxon>
        <taxon>Helicobacteraceae</taxon>
        <taxon>Helicobacter</taxon>
    </lineage>
</organism>
<evidence type="ECO:0000313" key="2">
    <source>
        <dbReference type="Proteomes" id="UP000257067"/>
    </source>
</evidence>
<evidence type="ECO:0000313" key="1">
    <source>
        <dbReference type="EMBL" id="RDU69204.1"/>
    </source>
</evidence>
<proteinExistence type="predicted"/>
<dbReference type="InterPro" id="IPR019292">
    <property type="entry name" value="McrC"/>
</dbReference>
<comment type="caution">
    <text evidence="1">The sequence shown here is derived from an EMBL/GenBank/DDBJ whole genome shotgun (WGS) entry which is preliminary data.</text>
</comment>
<keyword evidence="1" id="KW-0540">Nuclease</keyword>
<dbReference type="PANTHER" id="PTHR38733:SF1">
    <property type="entry name" value="TYPE IV METHYL-DIRECTED RESTRICTION ENZYME ECOKMCRBC"/>
    <property type="match status" value="1"/>
</dbReference>
<keyword evidence="1" id="KW-0378">Hydrolase</keyword>
<keyword evidence="1" id="KW-0255">Endonuclease</keyword>
<dbReference type="RefSeq" id="WP_104725042.1">
    <property type="nucleotide sequence ID" value="NZ_FZNE01000015.1"/>
</dbReference>
<keyword evidence="2" id="KW-1185">Reference proteome</keyword>
<dbReference type="REBASE" id="290055">
    <property type="entry name" value="Hch13205McrBCP"/>
</dbReference>
<dbReference type="OrthoDB" id="307209at2"/>
<dbReference type="GO" id="GO:0004519">
    <property type="term" value="F:endonuclease activity"/>
    <property type="evidence" value="ECO:0007669"/>
    <property type="project" value="UniProtKB-KW"/>
</dbReference>
<gene>
    <name evidence="1" type="ORF">CQA62_03425</name>
</gene>
<dbReference type="AlphaFoldDB" id="A0A3D8IX67"/>
<dbReference type="Pfam" id="PF10117">
    <property type="entry name" value="McrBC"/>
    <property type="match status" value="1"/>
</dbReference>
<protein>
    <submittedName>
        <fullName evidence="1">Restriction endonuclease</fullName>
    </submittedName>
</protein>
<dbReference type="Proteomes" id="UP000257067">
    <property type="component" value="Unassembled WGS sequence"/>
</dbReference>
<sequence>MKPLTYTIIEHQIFGIEEIAKAWTKHKSEECKGVEQRAKKFFKALEEFQKSHEDNYKFLKHYNKHKLKAQNYVGVIQTQYGTLEILPKCFTSIALSDEKDEEKAKLKESKKTNKEALKKFFILESFEKQFNGTPPKIQDFSLFNSPKQSAQNFLLFCLGLLKNLPKSNNLSSLSTTYTPLLEIFMKMFCKELLEVCKRGIRHDYVAIENNRTYLKGKLLFDRQIRHNFVHKERFYTSSDEYIANIAPNRLIKSTLKLIATFSTSHSTYALINQCLEAFEEIPSSSNIDADFLFCTNSRHFSYYEILMEWCKLFLKNKSFTPYSGESQAYALLFPMEKLFESYVAFMLKTCNIQAHTITPQKSDQFLYYLENNVSYHPRFNLKPDLHIQKEDGSIIIADTKWKVLKNADDKKHGIAQADLYQLFAYAHYYKAQEIWLIYPKLYAQNDKENKEIAQIIDNLQEWNSKTPHYSHPCTFEEKGEHHKIKIKVLFAPLAFY</sequence>
<dbReference type="PANTHER" id="PTHR38733">
    <property type="entry name" value="PROTEIN MCRC"/>
    <property type="match status" value="1"/>
</dbReference>
<accession>A0A3D8IX67</accession>